<feature type="transmembrane region" description="Helical" evidence="3">
    <location>
        <begin position="138"/>
        <end position="157"/>
    </location>
</feature>
<dbReference type="GO" id="GO:0006629">
    <property type="term" value="P:lipid metabolic process"/>
    <property type="evidence" value="ECO:0007669"/>
    <property type="project" value="InterPro"/>
</dbReference>
<evidence type="ECO:0000256" key="2">
    <source>
        <dbReference type="ARBA" id="ARBA00008749"/>
    </source>
</evidence>
<keyword evidence="3" id="KW-0812">Transmembrane</keyword>
<evidence type="ECO:0000313" key="5">
    <source>
        <dbReference type="EMBL" id="CAA9557866.1"/>
    </source>
</evidence>
<dbReference type="AlphaFoldDB" id="A0A6J4USE6"/>
<reference evidence="5" key="1">
    <citation type="submission" date="2020-02" db="EMBL/GenBank/DDBJ databases">
        <authorList>
            <person name="Meier V. D."/>
        </authorList>
    </citation>
    <scope>NUCLEOTIDE SEQUENCE</scope>
    <source>
        <strain evidence="5">AVDCRST_MAG81</strain>
    </source>
</reference>
<dbReference type="InterPro" id="IPR005804">
    <property type="entry name" value="FA_desaturase_dom"/>
</dbReference>
<comment type="similarity">
    <text evidence="2">Belongs to the fatty acid desaturase type 2 family.</text>
</comment>
<comment type="cofactor">
    <cofactor evidence="1">
        <name>Fe(2+)</name>
        <dbReference type="ChEBI" id="CHEBI:29033"/>
    </cofactor>
</comment>
<feature type="transmembrane region" description="Helical" evidence="3">
    <location>
        <begin position="47"/>
        <end position="66"/>
    </location>
</feature>
<dbReference type="Pfam" id="PF00487">
    <property type="entry name" value="FA_desaturase"/>
    <property type="match status" value="1"/>
</dbReference>
<keyword evidence="3" id="KW-0472">Membrane</keyword>
<feature type="transmembrane region" description="Helical" evidence="3">
    <location>
        <begin position="20"/>
        <end position="41"/>
    </location>
</feature>
<proteinExistence type="inferred from homology"/>
<evidence type="ECO:0000256" key="3">
    <source>
        <dbReference type="SAM" id="Phobius"/>
    </source>
</evidence>
<accession>A0A6J4USE6</accession>
<name>A0A6J4USE6_9CYAN</name>
<protein>
    <recommendedName>
        <fullName evidence="4">Fatty acid desaturase domain-containing protein</fullName>
    </recommendedName>
</protein>
<sequence>MNPATASTSKVDQTGYAASFFWNALAIAYTLTSYSTSLVLLCLSNGWLNALGVLLLTHALVYSAYLSHEFMHGNIFTRRWILGVRRLNAFGGNLMLWLNGGCYARFDDLTRLHIAHHVDRVDYAIDFPNWLHSLPRPLYFFVIALEWLHIPALDIWLRWRSATAPLLLKSRKDERLRVSLLLLVRCSLFLGLGLLFWKALLFYGIAYISMIQILRFLDAFQHTYEVFPLGASTPEHDYTFEQSNTFSNLVSLQYPWLNLLLLNFSYHNAHHHAMKCPWHNLPALDRKLFRGDEVHYIPLYQLLGNYHQFRLKRIFSHQGQAVDGDGNLTLPRFYGGIGVSFLVLPC</sequence>
<dbReference type="EMBL" id="CADCWO010000026">
    <property type="protein sequence ID" value="CAA9557866.1"/>
    <property type="molecule type" value="Genomic_DNA"/>
</dbReference>
<feature type="domain" description="Fatty acid desaturase" evidence="4">
    <location>
        <begin position="46"/>
        <end position="299"/>
    </location>
</feature>
<keyword evidence="3" id="KW-1133">Transmembrane helix</keyword>
<organism evidence="5">
    <name type="scientific">uncultured Synechococcales cyanobacterium</name>
    <dbReference type="NCBI Taxonomy" id="1936017"/>
    <lineage>
        <taxon>Bacteria</taxon>
        <taxon>Bacillati</taxon>
        <taxon>Cyanobacteriota</taxon>
        <taxon>Cyanophyceae</taxon>
        <taxon>Synechococcales</taxon>
        <taxon>environmental samples</taxon>
    </lineage>
</organism>
<evidence type="ECO:0000259" key="4">
    <source>
        <dbReference type="Pfam" id="PF00487"/>
    </source>
</evidence>
<gene>
    <name evidence="5" type="ORF">AVDCRST_MAG81-396</name>
</gene>
<feature type="transmembrane region" description="Helical" evidence="3">
    <location>
        <begin position="178"/>
        <end position="195"/>
    </location>
</feature>
<evidence type="ECO:0000256" key="1">
    <source>
        <dbReference type="ARBA" id="ARBA00001954"/>
    </source>
</evidence>